<evidence type="ECO:0000313" key="2">
    <source>
        <dbReference type="Proteomes" id="UP000095713"/>
    </source>
</evidence>
<dbReference type="STRING" id="1849968.A8C32_09955"/>
<dbReference type="OrthoDB" id="761425at2"/>
<gene>
    <name evidence="1" type="ORF">A8C32_09955</name>
</gene>
<proteinExistence type="predicted"/>
<name>A0A1E5TEN2_9FLAO</name>
<reference evidence="1 2" key="1">
    <citation type="submission" date="2016-05" db="EMBL/GenBank/DDBJ databases">
        <title>Draft Genome Sequence of Algibacter sp. Strain SK-16 Isolated from the Surface Water of Aburatsubo Inlet.</title>
        <authorList>
            <person name="Wong S.-K."/>
            <person name="Yoshizawa S."/>
            <person name="Nakajima Y."/>
            <person name="Ogura Y."/>
            <person name="Tetsuya H."/>
            <person name="Hamasaki K."/>
        </authorList>
    </citation>
    <scope>NUCLEOTIDE SEQUENCE [LARGE SCALE GENOMIC DNA]</scope>
    <source>
        <strain evidence="1 2">SK-16</strain>
    </source>
</reference>
<organism evidence="1 2">
    <name type="scientific">Flavivirga aquatica</name>
    <dbReference type="NCBI Taxonomy" id="1849968"/>
    <lineage>
        <taxon>Bacteria</taxon>
        <taxon>Pseudomonadati</taxon>
        <taxon>Bacteroidota</taxon>
        <taxon>Flavobacteriia</taxon>
        <taxon>Flavobacteriales</taxon>
        <taxon>Flavobacteriaceae</taxon>
        <taxon>Flavivirga</taxon>
    </lineage>
</organism>
<evidence type="ECO:0000313" key="1">
    <source>
        <dbReference type="EMBL" id="OEK09825.1"/>
    </source>
</evidence>
<comment type="caution">
    <text evidence="1">The sequence shown here is derived from an EMBL/GenBank/DDBJ whole genome shotgun (WGS) entry which is preliminary data.</text>
</comment>
<sequence length="151" mass="16891">MSMYNYGIGGNEVKLDSSESISDIPSNRTLLVQKLTNEPPVTPEAIHNLKTVEEVFEKFAPKVKLEFQDENGADVKEEMSFKNLGDFGAKSIKSNSDFLNKLNIEKEQNIKISRQLSSNRALKKALENTDTKAAIIELLEASLKEIESSQK</sequence>
<keyword evidence="2" id="KW-1185">Reference proteome</keyword>
<dbReference type="RefSeq" id="WP_069828485.1">
    <property type="nucleotide sequence ID" value="NZ_MDJD01000006.1"/>
</dbReference>
<protein>
    <recommendedName>
        <fullName evidence="3">Type VI secretion system-associated protein</fullName>
    </recommendedName>
</protein>
<dbReference type="Proteomes" id="UP000095713">
    <property type="component" value="Unassembled WGS sequence"/>
</dbReference>
<evidence type="ECO:0008006" key="3">
    <source>
        <dbReference type="Google" id="ProtNLM"/>
    </source>
</evidence>
<dbReference type="EMBL" id="MDJD01000006">
    <property type="protein sequence ID" value="OEK09825.1"/>
    <property type="molecule type" value="Genomic_DNA"/>
</dbReference>
<dbReference type="AlphaFoldDB" id="A0A1E5TEN2"/>
<accession>A0A1E5TEN2</accession>